<comment type="caution">
    <text evidence="10">Lacks conserved residue(s) required for the propagation of feature annotation.</text>
</comment>
<dbReference type="EMBL" id="CP025543">
    <property type="protein sequence ID" value="AUM62588.1"/>
    <property type="molecule type" value="Genomic_DNA"/>
</dbReference>
<evidence type="ECO:0000256" key="11">
    <source>
        <dbReference type="RuleBase" id="RU003781"/>
    </source>
</evidence>
<accession>A0A2K9LU52</accession>
<evidence type="ECO:0000256" key="10">
    <source>
        <dbReference type="HAMAP-Rule" id="MF_01405"/>
    </source>
</evidence>
<comment type="subunit">
    <text evidence="2 10">Homodimer.</text>
</comment>
<reference evidence="12 13" key="1">
    <citation type="submission" date="2017-12" db="EMBL/GenBank/DDBJ databases">
        <title>Complete genome sequence of Spiroplasma monobiae MQ-1 (ATCC 33825).</title>
        <authorList>
            <person name="Tsai Y.-M."/>
            <person name="Lo W.-S."/>
            <person name="Wu P.-S."/>
            <person name="Cho S.-T."/>
            <person name="Kuo C.-H."/>
        </authorList>
    </citation>
    <scope>NUCLEOTIDE SEQUENCE [LARGE SCALE GENOMIC DNA]</scope>
    <source>
        <strain evidence="12 13">MQ-1</strain>
    </source>
</reference>
<dbReference type="GO" id="GO:0009146">
    <property type="term" value="P:purine nucleoside triphosphate catabolic process"/>
    <property type="evidence" value="ECO:0007669"/>
    <property type="project" value="UniProtKB-UniRule"/>
</dbReference>
<feature type="binding site" evidence="10">
    <location>
        <position position="178"/>
    </location>
    <ligand>
        <name>substrate</name>
    </ligand>
</feature>
<evidence type="ECO:0000256" key="3">
    <source>
        <dbReference type="ARBA" id="ARBA00022723"/>
    </source>
</evidence>
<protein>
    <recommendedName>
        <fullName evidence="10">dITP/XTP pyrophosphatase</fullName>
        <ecNumber evidence="10">3.6.1.66</ecNumber>
    </recommendedName>
    <alternativeName>
        <fullName evidence="10">Non-canonical purine NTP pyrophosphatase</fullName>
    </alternativeName>
    <alternativeName>
        <fullName evidence="10">Non-standard purine NTP pyrophosphatase</fullName>
    </alternativeName>
    <alternativeName>
        <fullName evidence="10">Nucleoside-triphosphate diphosphatase</fullName>
    </alternativeName>
    <alternativeName>
        <fullName evidence="10">Nucleoside-triphosphate pyrophosphatase</fullName>
        <shortName evidence="10">NTPase</shortName>
    </alternativeName>
</protein>
<feature type="active site" description="Proton acceptor" evidence="10">
    <location>
        <position position="68"/>
    </location>
</feature>
<keyword evidence="4 10" id="KW-0547">Nucleotide-binding</keyword>
<keyword evidence="13" id="KW-1185">Reference proteome</keyword>
<feature type="binding site" evidence="10">
    <location>
        <begin position="183"/>
        <end position="184"/>
    </location>
    <ligand>
        <name>substrate</name>
    </ligand>
</feature>
<dbReference type="GO" id="GO:0036220">
    <property type="term" value="F:ITP diphosphatase activity"/>
    <property type="evidence" value="ECO:0007669"/>
    <property type="project" value="UniProtKB-UniRule"/>
</dbReference>
<comment type="catalytic activity">
    <reaction evidence="9 10">
        <text>XTP + H2O = XMP + diphosphate + H(+)</text>
        <dbReference type="Rhea" id="RHEA:28610"/>
        <dbReference type="ChEBI" id="CHEBI:15377"/>
        <dbReference type="ChEBI" id="CHEBI:15378"/>
        <dbReference type="ChEBI" id="CHEBI:33019"/>
        <dbReference type="ChEBI" id="CHEBI:57464"/>
        <dbReference type="ChEBI" id="CHEBI:61314"/>
        <dbReference type="EC" id="3.6.1.66"/>
    </reaction>
</comment>
<dbReference type="SUPFAM" id="SSF52972">
    <property type="entry name" value="ITPase-like"/>
    <property type="match status" value="1"/>
</dbReference>
<feature type="binding site" evidence="10">
    <location>
        <position position="69"/>
    </location>
    <ligand>
        <name>substrate</name>
    </ligand>
</feature>
<comment type="catalytic activity">
    <reaction evidence="10">
        <text>ITP + H2O = IMP + diphosphate + H(+)</text>
        <dbReference type="Rhea" id="RHEA:29399"/>
        <dbReference type="ChEBI" id="CHEBI:15377"/>
        <dbReference type="ChEBI" id="CHEBI:15378"/>
        <dbReference type="ChEBI" id="CHEBI:33019"/>
        <dbReference type="ChEBI" id="CHEBI:58053"/>
        <dbReference type="ChEBI" id="CHEBI:61402"/>
        <dbReference type="EC" id="3.6.1.66"/>
    </reaction>
</comment>
<evidence type="ECO:0000256" key="4">
    <source>
        <dbReference type="ARBA" id="ARBA00022741"/>
    </source>
</evidence>
<dbReference type="GO" id="GO:0036222">
    <property type="term" value="F:XTP diphosphatase activity"/>
    <property type="evidence" value="ECO:0007669"/>
    <property type="project" value="UniProtKB-UniRule"/>
</dbReference>
<evidence type="ECO:0000256" key="8">
    <source>
        <dbReference type="ARBA" id="ARBA00051875"/>
    </source>
</evidence>
<evidence type="ECO:0000256" key="1">
    <source>
        <dbReference type="ARBA" id="ARBA00008023"/>
    </source>
</evidence>
<dbReference type="Gene3D" id="3.90.950.10">
    <property type="match status" value="1"/>
</dbReference>
<dbReference type="PANTHER" id="PTHR11067:SF9">
    <property type="entry name" value="INOSINE TRIPHOSPHATE PYROPHOSPHATASE"/>
    <property type="match status" value="1"/>
</dbReference>
<comment type="similarity">
    <text evidence="1 10 11">Belongs to the HAM1 NTPase family.</text>
</comment>
<dbReference type="KEGG" id="smoo:SMONO_v1c03390"/>
<dbReference type="Pfam" id="PF01725">
    <property type="entry name" value="Ham1p_like"/>
    <property type="match status" value="1"/>
</dbReference>
<evidence type="ECO:0000256" key="2">
    <source>
        <dbReference type="ARBA" id="ARBA00011738"/>
    </source>
</evidence>
<evidence type="ECO:0000256" key="7">
    <source>
        <dbReference type="ARBA" id="ARBA00023080"/>
    </source>
</evidence>
<comment type="catalytic activity">
    <reaction evidence="8 10">
        <text>dITP + H2O = dIMP + diphosphate + H(+)</text>
        <dbReference type="Rhea" id="RHEA:28342"/>
        <dbReference type="ChEBI" id="CHEBI:15377"/>
        <dbReference type="ChEBI" id="CHEBI:15378"/>
        <dbReference type="ChEBI" id="CHEBI:33019"/>
        <dbReference type="ChEBI" id="CHEBI:61194"/>
        <dbReference type="ChEBI" id="CHEBI:61382"/>
        <dbReference type="EC" id="3.6.1.66"/>
    </reaction>
</comment>
<dbReference type="InterPro" id="IPR020922">
    <property type="entry name" value="dITP/XTP_pyrophosphatase"/>
</dbReference>
<keyword evidence="6 10" id="KW-0460">Magnesium</keyword>
<evidence type="ECO:0000256" key="9">
    <source>
        <dbReference type="ARBA" id="ARBA00052017"/>
    </source>
</evidence>
<organism evidence="12 13">
    <name type="scientific">Spiroplasma monobiae MQ-1</name>
    <dbReference type="NCBI Taxonomy" id="1336748"/>
    <lineage>
        <taxon>Bacteria</taxon>
        <taxon>Bacillati</taxon>
        <taxon>Mycoplasmatota</taxon>
        <taxon>Mollicutes</taxon>
        <taxon>Entomoplasmatales</taxon>
        <taxon>Spiroplasmataceae</taxon>
        <taxon>Spiroplasma</taxon>
    </lineage>
</organism>
<dbReference type="AlphaFoldDB" id="A0A2K9LU52"/>
<dbReference type="InterPro" id="IPR002637">
    <property type="entry name" value="RdgB/HAM1"/>
</dbReference>
<dbReference type="CDD" id="cd00515">
    <property type="entry name" value="HAM1"/>
    <property type="match status" value="1"/>
</dbReference>
<evidence type="ECO:0000313" key="13">
    <source>
        <dbReference type="Proteomes" id="UP000234790"/>
    </source>
</evidence>
<comment type="cofactor">
    <cofactor evidence="10">
        <name>Mg(2+)</name>
        <dbReference type="ChEBI" id="CHEBI:18420"/>
    </cofactor>
    <text evidence="10">Binds 1 Mg(2+) ion per subunit.</text>
</comment>
<keyword evidence="7 10" id="KW-0546">Nucleotide metabolism</keyword>
<evidence type="ECO:0000256" key="5">
    <source>
        <dbReference type="ARBA" id="ARBA00022801"/>
    </source>
</evidence>
<sequence>MNTIWFASQNDNKIKELKEMISELEIKSLNDLDELMEIPEDEPTFEMNALFKAKTLSEVVDGIVIADDSGLSVVELDNFPGIYSARWAKPEKNWNIINEMLLNKLMDNNLFNDEQRRATFTSSIAFVDKQKGIEKVFTGIVKGVIVYNQIGDNGFAYDKIFKPDGYDKTYAEMTNEEKNQISHRRISIEKLRDFLKENNYF</sequence>
<dbReference type="GO" id="GO:0009117">
    <property type="term" value="P:nucleotide metabolic process"/>
    <property type="evidence" value="ECO:0007669"/>
    <property type="project" value="UniProtKB-KW"/>
</dbReference>
<dbReference type="GO" id="GO:0005829">
    <property type="term" value="C:cytosol"/>
    <property type="evidence" value="ECO:0007669"/>
    <property type="project" value="TreeGrafter"/>
</dbReference>
<dbReference type="InterPro" id="IPR029001">
    <property type="entry name" value="ITPase-like_fam"/>
</dbReference>
<gene>
    <name evidence="12" type="primary">rdgB</name>
    <name evidence="12" type="ORF">SMONO_v1c03390</name>
</gene>
<dbReference type="Proteomes" id="UP000234790">
    <property type="component" value="Chromosome"/>
</dbReference>
<dbReference type="GO" id="GO:0035870">
    <property type="term" value="F:dITP diphosphatase activity"/>
    <property type="evidence" value="ECO:0007669"/>
    <property type="project" value="UniProtKB-UniRule"/>
</dbReference>
<feature type="binding site" evidence="10">
    <location>
        <begin position="155"/>
        <end position="158"/>
    </location>
    <ligand>
        <name>substrate</name>
    </ligand>
</feature>
<keyword evidence="5 10" id="KW-0378">Hydrolase</keyword>
<dbReference type="NCBIfam" id="TIGR00042">
    <property type="entry name" value="RdgB/HAM1 family non-canonical purine NTP pyrophosphatase"/>
    <property type="match status" value="1"/>
</dbReference>
<dbReference type="FunFam" id="3.90.950.10:FF:000001">
    <property type="entry name" value="dITP/XTP pyrophosphatase"/>
    <property type="match status" value="1"/>
</dbReference>
<comment type="function">
    <text evidence="10">Pyrophosphatase that catalyzes the hydrolysis of nucleoside triphosphates to their monophosphate derivatives, with a high preference for the non-canonical purine nucleotides XTP (xanthosine triphosphate), dITP (deoxyinosine triphosphate) and ITP. Seems to function as a house-cleaning enzyme that removes non-canonical purine nucleotides from the nucleotide pool, thus preventing their incorporation into DNA/RNA and avoiding chromosomal lesions.</text>
</comment>
<dbReference type="PANTHER" id="PTHR11067">
    <property type="entry name" value="INOSINE TRIPHOSPHATE PYROPHOSPHATASE/HAM1 PROTEIN"/>
    <property type="match status" value="1"/>
</dbReference>
<feature type="binding site" evidence="10">
    <location>
        <begin position="8"/>
        <end position="13"/>
    </location>
    <ligand>
        <name>substrate</name>
    </ligand>
</feature>
<dbReference type="EC" id="3.6.1.66" evidence="10"/>
<dbReference type="GO" id="GO:0017111">
    <property type="term" value="F:ribonucleoside triphosphate phosphatase activity"/>
    <property type="evidence" value="ECO:0007669"/>
    <property type="project" value="InterPro"/>
</dbReference>
<feature type="binding site" evidence="10">
    <location>
        <position position="68"/>
    </location>
    <ligand>
        <name>Mg(2+)</name>
        <dbReference type="ChEBI" id="CHEBI:18420"/>
    </ligand>
</feature>
<evidence type="ECO:0000256" key="6">
    <source>
        <dbReference type="ARBA" id="ARBA00022842"/>
    </source>
</evidence>
<evidence type="ECO:0000313" key="12">
    <source>
        <dbReference type="EMBL" id="AUM62588.1"/>
    </source>
</evidence>
<dbReference type="GO" id="GO:0000166">
    <property type="term" value="F:nucleotide binding"/>
    <property type="evidence" value="ECO:0007669"/>
    <property type="project" value="UniProtKB-KW"/>
</dbReference>
<dbReference type="OrthoDB" id="9807456at2"/>
<name>A0A2K9LU52_SPISQ</name>
<proteinExistence type="inferred from homology"/>
<dbReference type="GO" id="GO:0046872">
    <property type="term" value="F:metal ion binding"/>
    <property type="evidence" value="ECO:0007669"/>
    <property type="project" value="UniProtKB-KW"/>
</dbReference>
<keyword evidence="3 10" id="KW-0479">Metal-binding</keyword>
<dbReference type="HAMAP" id="MF_01405">
    <property type="entry name" value="Non_canon_purine_NTPase"/>
    <property type="match status" value="1"/>
</dbReference>
<dbReference type="RefSeq" id="WP_101780649.1">
    <property type="nucleotide sequence ID" value="NZ_CP025543.1"/>
</dbReference>